<organism evidence="5 6">
    <name type="scientific">SAR86 cluster bacterium</name>
    <dbReference type="NCBI Taxonomy" id="2030880"/>
    <lineage>
        <taxon>Bacteria</taxon>
        <taxon>Pseudomonadati</taxon>
        <taxon>Pseudomonadota</taxon>
        <taxon>Gammaproteobacteria</taxon>
        <taxon>SAR86 cluster</taxon>
    </lineage>
</organism>
<sequence length="929" mass="101826">MNNSAIENHSIFSNLKKITAIFPVLIISFFMHSYANAQADILSGLSPDQLAQFNQLPPAQRQALLSQLQVGETAGFELPVSQPQTVNPRLRGSIDNGVNDNASTVSSVAETDIEERDELRVRQERVETPTQRILRKAQELFNLGIDVVALDTYGELAQMGIIQAIQGGGESSADDGEETGDFTEGRLNTVSRNRNGPLEPFGYDLFAGIPSTFAPATDIPIPTNYIVGPGDTVVLQLYGQLNVRYELAVSREGLIQFPEVGPLNVSGLSFEDMSVLIQTTVDNTLIGQQVSITMGQLRSVQIFMLGEAYQPGIYTVSSLATMTNALFSSGGVSDLGTLRDIRLIRDGELLATLDLYDLLLTGDTSSDERLQPNDVIFIPTMGRTVGISGEVLRPAIFELSAEETLQDVLNLAGRLLPTAYPALAHIERVNPFGQRTIIDLDLSNEGDLASAVIDGDLIQVDMILDQIEFGVSIEGHVFRPDTFAWEDGKRISDILNINDLRPLADFNYALLVREIQPSRRIQVHQVNLAEVFASQGSGEDMLLEARDRLLVFGEDSLENRLDRRLLIHPLIQTLSYQSEQGSFRAVTSVAGSVAAPGDYPLVANMAIADLLMAAGGPLESADLSQAELTKNINTLERGMVSESMVVNLTDSLTLSSALNSLDLLTVRQIPNWGAVETVFIGGEVRSPGTYVIGRDDRLSDLIQRAGGLTDYADPKAGIFLREELRQNEQRLLDDFNQRLTRDILSQSLTRTTGQLQTSQVNVEVMAQLLEQIESVVPTGRLVIDLPALLSGINPEEDVILRDQDELLIPRTRQEISVIGEVQLPTSHLYNGSDTIFNYIDRSGGYTRNADEGNIFVIKSSGEVIPYSRNRRSLFSFSDSDNFSLESGDSIVVPYFARLESPLVTWMNVSTVLFNLSTTVLALQSIGRLD</sequence>
<feature type="compositionally biased region" description="Polar residues" evidence="2">
    <location>
        <begin position="96"/>
        <end position="109"/>
    </location>
</feature>
<dbReference type="EMBL" id="NVWI01000009">
    <property type="protein sequence ID" value="PCJ40420.1"/>
    <property type="molecule type" value="Genomic_DNA"/>
</dbReference>
<accession>A0A2A5CAF5</accession>
<dbReference type="PANTHER" id="PTHR33619">
    <property type="entry name" value="POLYSACCHARIDE EXPORT PROTEIN GFCE-RELATED"/>
    <property type="match status" value="1"/>
</dbReference>
<evidence type="ECO:0000313" key="5">
    <source>
        <dbReference type="EMBL" id="PCJ40420.1"/>
    </source>
</evidence>
<evidence type="ECO:0008006" key="7">
    <source>
        <dbReference type="Google" id="ProtNLM"/>
    </source>
</evidence>
<dbReference type="GO" id="GO:0015159">
    <property type="term" value="F:polysaccharide transmembrane transporter activity"/>
    <property type="evidence" value="ECO:0007669"/>
    <property type="project" value="InterPro"/>
</dbReference>
<keyword evidence="1" id="KW-0732">Signal</keyword>
<feature type="domain" description="Soluble ligand binding" evidence="4">
    <location>
        <begin position="303"/>
        <end position="347"/>
    </location>
</feature>
<reference evidence="6" key="1">
    <citation type="submission" date="2017-08" db="EMBL/GenBank/DDBJ databases">
        <title>A dynamic microbial community with high functional redundancy inhabits the cold, oxic subseafloor aquifer.</title>
        <authorList>
            <person name="Tully B.J."/>
            <person name="Wheat C.G."/>
            <person name="Glazer B.T."/>
            <person name="Huber J.A."/>
        </authorList>
    </citation>
    <scope>NUCLEOTIDE SEQUENCE [LARGE SCALE GENOMIC DNA]</scope>
</reference>
<dbReference type="Pfam" id="PF10531">
    <property type="entry name" value="SLBB"/>
    <property type="match status" value="5"/>
</dbReference>
<protein>
    <recommendedName>
        <fullName evidence="7">Sugar transporter</fullName>
    </recommendedName>
</protein>
<feature type="domain" description="Polysaccharide export protein N-terminal" evidence="3">
    <location>
        <begin position="222"/>
        <end position="294"/>
    </location>
</feature>
<evidence type="ECO:0000259" key="3">
    <source>
        <dbReference type="Pfam" id="PF02563"/>
    </source>
</evidence>
<name>A0A2A5CAF5_9GAMM</name>
<dbReference type="AlphaFoldDB" id="A0A2A5CAF5"/>
<evidence type="ECO:0000259" key="4">
    <source>
        <dbReference type="Pfam" id="PF10531"/>
    </source>
</evidence>
<feature type="domain" description="Soluble ligand binding" evidence="4">
    <location>
        <begin position="678"/>
        <end position="713"/>
    </location>
</feature>
<evidence type="ECO:0000256" key="1">
    <source>
        <dbReference type="ARBA" id="ARBA00022729"/>
    </source>
</evidence>
<proteinExistence type="predicted"/>
<dbReference type="PANTHER" id="PTHR33619:SF3">
    <property type="entry name" value="POLYSACCHARIDE EXPORT PROTEIN GFCE-RELATED"/>
    <property type="match status" value="1"/>
</dbReference>
<gene>
    <name evidence="5" type="ORF">COA71_11235</name>
</gene>
<dbReference type="InterPro" id="IPR049712">
    <property type="entry name" value="Poly_export"/>
</dbReference>
<evidence type="ECO:0000256" key="2">
    <source>
        <dbReference type="SAM" id="MobiDB-lite"/>
    </source>
</evidence>
<feature type="domain" description="Soluble ligand binding" evidence="4">
    <location>
        <begin position="385"/>
        <end position="431"/>
    </location>
</feature>
<dbReference type="Pfam" id="PF02563">
    <property type="entry name" value="Poly_export"/>
    <property type="match status" value="1"/>
</dbReference>
<evidence type="ECO:0000313" key="6">
    <source>
        <dbReference type="Proteomes" id="UP000228987"/>
    </source>
</evidence>
<dbReference type="InterPro" id="IPR003715">
    <property type="entry name" value="Poly_export_N"/>
</dbReference>
<feature type="domain" description="Soluble ligand binding" evidence="4">
    <location>
        <begin position="588"/>
        <end position="630"/>
    </location>
</feature>
<dbReference type="Proteomes" id="UP000228987">
    <property type="component" value="Unassembled WGS sequence"/>
</dbReference>
<dbReference type="InterPro" id="IPR019554">
    <property type="entry name" value="Soluble_ligand-bd"/>
</dbReference>
<feature type="region of interest" description="Disordered" evidence="2">
    <location>
        <begin position="91"/>
        <end position="111"/>
    </location>
</feature>
<comment type="caution">
    <text evidence="5">The sequence shown here is derived from an EMBL/GenBank/DDBJ whole genome shotgun (WGS) entry which is preliminary data.</text>
</comment>
<feature type="domain" description="Soluble ligand binding" evidence="4">
    <location>
        <begin position="816"/>
        <end position="865"/>
    </location>
</feature>
<dbReference type="Gene3D" id="3.10.560.10">
    <property type="entry name" value="Outer membrane lipoprotein wza domain like"/>
    <property type="match status" value="5"/>
</dbReference>